<protein>
    <submittedName>
        <fullName evidence="1">Uncharacterized protein</fullName>
    </submittedName>
</protein>
<evidence type="ECO:0000313" key="1">
    <source>
        <dbReference type="EMBL" id="CAG7652709.1"/>
    </source>
</evidence>
<dbReference type="Proteomes" id="UP000708208">
    <property type="component" value="Unassembled WGS sequence"/>
</dbReference>
<accession>A0A8J2J5G8</accession>
<gene>
    <name evidence="1" type="ORF">AFUS01_LOCUS803</name>
</gene>
<feature type="non-terminal residue" evidence="1">
    <location>
        <position position="1"/>
    </location>
</feature>
<reference evidence="1" key="1">
    <citation type="submission" date="2021-06" db="EMBL/GenBank/DDBJ databases">
        <authorList>
            <person name="Hodson N. C."/>
            <person name="Mongue J. A."/>
            <person name="Jaron S. K."/>
        </authorList>
    </citation>
    <scope>NUCLEOTIDE SEQUENCE</scope>
</reference>
<feature type="non-terminal residue" evidence="1">
    <location>
        <position position="9"/>
    </location>
</feature>
<sequence length="9" mass="1101">MKERSKIPL</sequence>
<keyword evidence="2" id="KW-1185">Reference proteome</keyword>
<proteinExistence type="predicted"/>
<comment type="caution">
    <text evidence="1">The sequence shown here is derived from an EMBL/GenBank/DDBJ whole genome shotgun (WGS) entry which is preliminary data.</text>
</comment>
<dbReference type="EMBL" id="CAJVCH010004325">
    <property type="protein sequence ID" value="CAG7652709.1"/>
    <property type="molecule type" value="Genomic_DNA"/>
</dbReference>
<organism evidence="1 2">
    <name type="scientific">Allacma fusca</name>
    <dbReference type="NCBI Taxonomy" id="39272"/>
    <lineage>
        <taxon>Eukaryota</taxon>
        <taxon>Metazoa</taxon>
        <taxon>Ecdysozoa</taxon>
        <taxon>Arthropoda</taxon>
        <taxon>Hexapoda</taxon>
        <taxon>Collembola</taxon>
        <taxon>Symphypleona</taxon>
        <taxon>Sminthuridae</taxon>
        <taxon>Allacma</taxon>
    </lineage>
</organism>
<name>A0A8J2J5G8_9HEXA</name>
<evidence type="ECO:0000313" key="2">
    <source>
        <dbReference type="Proteomes" id="UP000708208"/>
    </source>
</evidence>